<dbReference type="Proteomes" id="UP000007721">
    <property type="component" value="Chromosome"/>
</dbReference>
<proteinExistence type="predicted"/>
<dbReference type="HOGENOM" id="CLU_581086_0_0_7"/>
<accession>B9M453</accession>
<dbReference type="eggNOG" id="COG3391">
    <property type="taxonomic scope" value="Bacteria"/>
</dbReference>
<dbReference type="EMBL" id="CP001390">
    <property type="protein sequence ID" value="ACM21508.1"/>
    <property type="molecule type" value="Genomic_DNA"/>
</dbReference>
<dbReference type="KEGG" id="geo:Geob_3165"/>
<dbReference type="PANTHER" id="PTHR47197:SF3">
    <property type="entry name" value="DIHYDRO-HEME D1 DEHYDROGENASE"/>
    <property type="match status" value="1"/>
</dbReference>
<sequence>MNIRKNPLLSSLLIIVAAIALLAGCQSLPSALKQPLADNGELYVYLQPLPQETDRLGFMVTRISAVNDRGEQFPLKLKLQNLKGSDPQRQRFFAYGQLPPGNYAALTFSVRNARLRTEEGEAALVVTDAGSRSDVSFTINNRKALLINLNFNLRKSLTNEVQFSPVFDAVIPGKPVPGLVGYVSNYADNTLTVFDKQSMQVNGIIATGRGPKGIAFDQRRRRAYVALFDDDMVQVFDISTGNLVNQISLNVGDNPQEIALSPDGRTIVTTNTGTNSISIIDANSLFETGRVSVGDGPTSALIDPSGKRAFVFNTTANTISVVDLARRSVLTTIATEPSPLRGQFNRRGDALYVIQKFSPYLSVVNPTSLAVTRRTNVGTGATAIKVDTNTDQIYLAKEQDGRIAVYDPFSFLPGVSIDEPESTSHMAIDGEENNLCTLDGENGSLLFINLVSRKIVGRIDVGEAPCQVSLIGER</sequence>
<gene>
    <name evidence="1" type="ordered locus">Geob_3165</name>
</gene>
<dbReference type="Pfam" id="PF10282">
    <property type="entry name" value="Lactonase"/>
    <property type="match status" value="1"/>
</dbReference>
<dbReference type="InterPro" id="IPR011048">
    <property type="entry name" value="Haem_d1_sf"/>
</dbReference>
<dbReference type="STRING" id="316067.Geob_3165"/>
<protein>
    <submittedName>
        <fullName evidence="1">YVTN family beta-propeller domain protein</fullName>
    </submittedName>
</protein>
<evidence type="ECO:0000313" key="2">
    <source>
        <dbReference type="Proteomes" id="UP000007721"/>
    </source>
</evidence>
<dbReference type="Gene3D" id="2.130.10.10">
    <property type="entry name" value="YVTN repeat-like/Quinoprotein amine dehydrogenase"/>
    <property type="match status" value="2"/>
</dbReference>
<name>B9M453_GEODF</name>
<dbReference type="RefSeq" id="WP_012648236.1">
    <property type="nucleotide sequence ID" value="NC_011979.1"/>
</dbReference>
<dbReference type="InterPro" id="IPR015943">
    <property type="entry name" value="WD40/YVTN_repeat-like_dom_sf"/>
</dbReference>
<dbReference type="PANTHER" id="PTHR47197">
    <property type="entry name" value="PROTEIN NIRF"/>
    <property type="match status" value="1"/>
</dbReference>
<dbReference type="PROSITE" id="PS51257">
    <property type="entry name" value="PROKAR_LIPOPROTEIN"/>
    <property type="match status" value="1"/>
</dbReference>
<reference evidence="1 2" key="1">
    <citation type="submission" date="2009-01" db="EMBL/GenBank/DDBJ databases">
        <title>Complete sequence of Geobacter sp. FRC-32.</title>
        <authorList>
            <consortium name="US DOE Joint Genome Institute"/>
            <person name="Lucas S."/>
            <person name="Copeland A."/>
            <person name="Lapidus A."/>
            <person name="Glavina del Rio T."/>
            <person name="Dalin E."/>
            <person name="Tice H."/>
            <person name="Bruce D."/>
            <person name="Goodwin L."/>
            <person name="Pitluck S."/>
            <person name="Saunders E."/>
            <person name="Brettin T."/>
            <person name="Detter J.C."/>
            <person name="Han C."/>
            <person name="Larimer F."/>
            <person name="Land M."/>
            <person name="Hauser L."/>
            <person name="Kyrpides N."/>
            <person name="Ovchinnikova G."/>
            <person name="Kostka J."/>
            <person name="Richardson P."/>
        </authorList>
    </citation>
    <scope>NUCLEOTIDE SEQUENCE [LARGE SCALE GENOMIC DNA]</scope>
    <source>
        <strain evidence="2">DSM 22248 / JCM 15807 / FRC-32</strain>
    </source>
</reference>
<dbReference type="SUPFAM" id="SSF51004">
    <property type="entry name" value="C-terminal (heme d1) domain of cytochrome cd1-nitrite reductase"/>
    <property type="match status" value="1"/>
</dbReference>
<keyword evidence="2" id="KW-1185">Reference proteome</keyword>
<dbReference type="InterPro" id="IPR051200">
    <property type="entry name" value="Host-pathogen_enzymatic-act"/>
</dbReference>
<dbReference type="AlphaFoldDB" id="B9M453"/>
<evidence type="ECO:0000313" key="1">
    <source>
        <dbReference type="EMBL" id="ACM21508.1"/>
    </source>
</evidence>
<organism evidence="1 2">
    <name type="scientific">Geotalea daltonii (strain DSM 22248 / JCM 15807 / FRC-32)</name>
    <name type="common">Geobacter daltonii</name>
    <dbReference type="NCBI Taxonomy" id="316067"/>
    <lineage>
        <taxon>Bacteria</taxon>
        <taxon>Pseudomonadati</taxon>
        <taxon>Thermodesulfobacteriota</taxon>
        <taxon>Desulfuromonadia</taxon>
        <taxon>Geobacterales</taxon>
        <taxon>Geobacteraceae</taxon>
        <taxon>Geotalea</taxon>
    </lineage>
</organism>
<dbReference type="InterPro" id="IPR019405">
    <property type="entry name" value="Lactonase_7-beta_prop"/>
</dbReference>